<reference evidence="2" key="1">
    <citation type="journal article" date="2020" name="Nature">
        <title>Giant virus diversity and host interactions through global metagenomics.</title>
        <authorList>
            <person name="Schulz F."/>
            <person name="Roux S."/>
            <person name="Paez-Espino D."/>
            <person name="Jungbluth S."/>
            <person name="Walsh D.A."/>
            <person name="Denef V.J."/>
            <person name="McMahon K.D."/>
            <person name="Konstantinidis K.T."/>
            <person name="Eloe-Fadrosh E.A."/>
            <person name="Kyrpides N.C."/>
            <person name="Woyke T."/>
        </authorList>
    </citation>
    <scope>NUCLEOTIDE SEQUENCE</scope>
    <source>
        <strain evidence="2">GVMAG-M-3300027963-9</strain>
    </source>
</reference>
<dbReference type="EMBL" id="MN740536">
    <property type="protein sequence ID" value="QHU32127.1"/>
    <property type="molecule type" value="Genomic_DNA"/>
</dbReference>
<evidence type="ECO:0000313" key="2">
    <source>
        <dbReference type="EMBL" id="QHU32127.1"/>
    </source>
</evidence>
<organism evidence="2">
    <name type="scientific">viral metagenome</name>
    <dbReference type="NCBI Taxonomy" id="1070528"/>
    <lineage>
        <taxon>unclassified sequences</taxon>
        <taxon>metagenomes</taxon>
        <taxon>organismal metagenomes</taxon>
    </lineage>
</organism>
<protein>
    <submittedName>
        <fullName evidence="2">Uncharacterized protein</fullName>
    </submittedName>
</protein>
<feature type="region of interest" description="Disordered" evidence="1">
    <location>
        <begin position="52"/>
        <end position="93"/>
    </location>
</feature>
<dbReference type="AlphaFoldDB" id="A0A6C0LNJ1"/>
<evidence type="ECO:0000256" key="1">
    <source>
        <dbReference type="SAM" id="MobiDB-lite"/>
    </source>
</evidence>
<sequence length="93" mass="10326">MAFFTATPKSCKTYFDEGAVRAPLIPEVAEKIEKYGAQFYSACDGLAASSGIPRPGTNAWRIAHPNKSGGRRTRKRKSTRKGRKGSKSRRNRH</sequence>
<proteinExistence type="predicted"/>
<feature type="compositionally biased region" description="Basic residues" evidence="1">
    <location>
        <begin position="69"/>
        <end position="93"/>
    </location>
</feature>
<name>A0A6C0LNJ1_9ZZZZ</name>
<accession>A0A6C0LNJ1</accession>